<dbReference type="OrthoDB" id="409543at2759"/>
<protein>
    <submittedName>
        <fullName evidence="1">Uncharacterized protein</fullName>
    </submittedName>
</protein>
<organism evidence="1 2">
    <name type="scientific">Klebsormidium nitens</name>
    <name type="common">Green alga</name>
    <name type="synonym">Ulothrix nitens</name>
    <dbReference type="NCBI Taxonomy" id="105231"/>
    <lineage>
        <taxon>Eukaryota</taxon>
        <taxon>Viridiplantae</taxon>
        <taxon>Streptophyta</taxon>
        <taxon>Klebsormidiophyceae</taxon>
        <taxon>Klebsormidiales</taxon>
        <taxon>Klebsormidiaceae</taxon>
        <taxon>Klebsormidium</taxon>
    </lineage>
</organism>
<accession>A0A1Y1IIP2</accession>
<gene>
    <name evidence="1" type="ORF">KFL_006770190</name>
</gene>
<dbReference type="Gene3D" id="3.30.40.220">
    <property type="match status" value="2"/>
</dbReference>
<dbReference type="EMBL" id="DF237626">
    <property type="protein sequence ID" value="GAQ90725.1"/>
    <property type="molecule type" value="Genomic_DNA"/>
</dbReference>
<dbReference type="AlphaFoldDB" id="A0A1Y1IIP2"/>
<keyword evidence="2" id="KW-1185">Reference proteome</keyword>
<evidence type="ECO:0000313" key="1">
    <source>
        <dbReference type="EMBL" id="GAQ90725.1"/>
    </source>
</evidence>
<name>A0A1Y1IIP2_KLENI</name>
<dbReference type="OMA" id="CEHISAF"/>
<reference evidence="1 2" key="1">
    <citation type="journal article" date="2014" name="Nat. Commun.">
        <title>Klebsormidium flaccidum genome reveals primary factors for plant terrestrial adaptation.</title>
        <authorList>
            <person name="Hori K."/>
            <person name="Maruyama F."/>
            <person name="Fujisawa T."/>
            <person name="Togashi T."/>
            <person name="Yamamoto N."/>
            <person name="Seo M."/>
            <person name="Sato S."/>
            <person name="Yamada T."/>
            <person name="Mori H."/>
            <person name="Tajima N."/>
            <person name="Moriyama T."/>
            <person name="Ikeuchi M."/>
            <person name="Watanabe M."/>
            <person name="Wada H."/>
            <person name="Kobayashi K."/>
            <person name="Saito M."/>
            <person name="Masuda T."/>
            <person name="Sasaki-Sekimoto Y."/>
            <person name="Mashiguchi K."/>
            <person name="Awai K."/>
            <person name="Shimojima M."/>
            <person name="Masuda S."/>
            <person name="Iwai M."/>
            <person name="Nobusawa T."/>
            <person name="Narise T."/>
            <person name="Kondo S."/>
            <person name="Saito H."/>
            <person name="Sato R."/>
            <person name="Murakawa M."/>
            <person name="Ihara Y."/>
            <person name="Oshima-Yamada Y."/>
            <person name="Ohtaka K."/>
            <person name="Satoh M."/>
            <person name="Sonobe K."/>
            <person name="Ishii M."/>
            <person name="Ohtani R."/>
            <person name="Kanamori-Sato M."/>
            <person name="Honoki R."/>
            <person name="Miyazaki D."/>
            <person name="Mochizuki H."/>
            <person name="Umetsu J."/>
            <person name="Higashi K."/>
            <person name="Shibata D."/>
            <person name="Kamiya Y."/>
            <person name="Sato N."/>
            <person name="Nakamura Y."/>
            <person name="Tabata S."/>
            <person name="Ida S."/>
            <person name="Kurokawa K."/>
            <person name="Ohta H."/>
        </authorList>
    </citation>
    <scope>NUCLEOTIDE SEQUENCE [LARGE SCALE GENOMIC DNA]</scope>
    <source>
        <strain evidence="1 2">NIES-2285</strain>
    </source>
</reference>
<dbReference type="Proteomes" id="UP000054558">
    <property type="component" value="Unassembled WGS sequence"/>
</dbReference>
<sequence>WPVLVRLTAHNRLSAPFRVVPSENSRAGRAGALLLRTTLPAFGVLRFADLAEGVRFLEDSPVERAFQRWTPWQFATTTCILPSCPRIRVPIDALVADRAGAFRLGSFLFSSEPPEADMAGSPCAAVIESTKAPCTFKPNLPSKYCNKHKVLWERKDEVAAAGGRECKQLATHVKRGCLGMLDADDKSCCKACKRMNAEKDKKVDARREAAAVASLRPGQVVCNHCKEPKDASEFDEHALSHATKGAYCKSCREKREGVFKQKPEGKRVRNESYLEWRRRYELSDERRANKRARYAADPERHAQYWKDFRARRLAEDPVGYRAQAAAAAKAWRDRNPDMVQANAVKNRVNLKKCAHRTRATLNESIDTLTDEEVVEMLEGVCFYCGEAPPVDKLMGIGRLEIGAGYTADNCRSVCTECIRMKGSLDALTFLERCEHISAFSGGGASEYPAHIFGSHQGATYDGYRERAFRKGLEFGLTTRRFLEIVAESCYICGNVGDGTRRNGIDRVDNTKGYVEGNMRACCGECNSMKKKADIDEFRARVDLIAGRAPQVKANLPELKRTIYVVSKAD</sequence>
<evidence type="ECO:0000313" key="2">
    <source>
        <dbReference type="Proteomes" id="UP000054558"/>
    </source>
</evidence>
<proteinExistence type="predicted"/>
<feature type="non-terminal residue" evidence="1">
    <location>
        <position position="1"/>
    </location>
</feature>